<protein>
    <submittedName>
        <fullName evidence="2">Uncharacterized protein</fullName>
    </submittedName>
</protein>
<accession>A0ABS8CHB0</accession>
<keyword evidence="1" id="KW-0812">Transmembrane</keyword>
<gene>
    <name evidence="2" type="ORF">H0485_00990</name>
</gene>
<reference evidence="2 3" key="1">
    <citation type="submission" date="2020-07" db="EMBL/GenBank/DDBJ databases">
        <title>Pseudogemmobacter sp. nov., isolated from poultry manure in Taiwan.</title>
        <authorList>
            <person name="Lin S.-Y."/>
            <person name="Tang Y.-S."/>
            <person name="Young C.-C."/>
        </authorList>
    </citation>
    <scope>NUCLEOTIDE SEQUENCE [LARGE SCALE GENOMIC DNA]</scope>
    <source>
        <strain evidence="2 3">CC-YST710</strain>
    </source>
</reference>
<organism evidence="2 3">
    <name type="scientific">Pseudogemmobacter faecipullorum</name>
    <dbReference type="NCBI Taxonomy" id="2755041"/>
    <lineage>
        <taxon>Bacteria</taxon>
        <taxon>Pseudomonadati</taxon>
        <taxon>Pseudomonadota</taxon>
        <taxon>Alphaproteobacteria</taxon>
        <taxon>Rhodobacterales</taxon>
        <taxon>Paracoccaceae</taxon>
        <taxon>Pseudogemmobacter</taxon>
    </lineage>
</organism>
<evidence type="ECO:0000256" key="1">
    <source>
        <dbReference type="SAM" id="Phobius"/>
    </source>
</evidence>
<evidence type="ECO:0000313" key="2">
    <source>
        <dbReference type="EMBL" id="MCB5408583.1"/>
    </source>
</evidence>
<feature type="transmembrane region" description="Helical" evidence="1">
    <location>
        <begin position="30"/>
        <end position="48"/>
    </location>
</feature>
<name>A0ABS8CHB0_9RHOB</name>
<comment type="caution">
    <text evidence="2">The sequence shown here is derived from an EMBL/GenBank/DDBJ whole genome shotgun (WGS) entry which is preliminary data.</text>
</comment>
<keyword evidence="1" id="KW-0472">Membrane</keyword>
<proteinExistence type="predicted"/>
<dbReference type="EMBL" id="JACDXX010000001">
    <property type="protein sequence ID" value="MCB5408583.1"/>
    <property type="molecule type" value="Genomic_DNA"/>
</dbReference>
<dbReference type="RefSeq" id="WP_226933457.1">
    <property type="nucleotide sequence ID" value="NZ_JACDXX010000001.1"/>
</dbReference>
<keyword evidence="3" id="KW-1185">Reference proteome</keyword>
<keyword evidence="1" id="KW-1133">Transmembrane helix</keyword>
<evidence type="ECO:0000313" key="3">
    <source>
        <dbReference type="Proteomes" id="UP001198571"/>
    </source>
</evidence>
<dbReference type="Proteomes" id="UP001198571">
    <property type="component" value="Unassembled WGS sequence"/>
</dbReference>
<sequence length="69" mass="7223">MTAGLILLSIAAAGMGMAFAALTGQSLLVIVLSYSLSGASLLLILAFYKKRRFGPCDRARSGFLRQGEG</sequence>